<evidence type="ECO:0000313" key="3">
    <source>
        <dbReference type="Proteomes" id="UP000218896"/>
    </source>
</evidence>
<sequence>MLFVLAGSLLTFSMTQEVVEVEPHPRGAFIYEQHYNESPDSLIHRYQVEPLKAQKYRNVVRQQYDYSCGAASLTTILRHYVGQNLNERQVMEGLLQYGESERIVERRAFSLLDMKRLVTELGFPSGGFRAEMSDLAELDHPAIVPINHAGFEHFVVVRDIREGRVFVADPAAGNLSFTLHEFQEKWAKNVLFIVFPGEEPPLNNLALKEEDMRFVDDQTLTLQARREFPAFHEALMWDIQNELERLKNNPDGSVENTRKQLYFRDR</sequence>
<keyword evidence="3" id="KW-1185">Reference proteome</keyword>
<dbReference type="PROSITE" id="PS50990">
    <property type="entry name" value="PEPTIDASE_C39"/>
    <property type="match status" value="1"/>
</dbReference>
<protein>
    <submittedName>
        <fullName evidence="2">Peptidase C39</fullName>
    </submittedName>
</protein>
<dbReference type="CDD" id="cd02423">
    <property type="entry name" value="Peptidase_C39G"/>
    <property type="match status" value="1"/>
</dbReference>
<dbReference type="GO" id="GO:0005524">
    <property type="term" value="F:ATP binding"/>
    <property type="evidence" value="ECO:0007669"/>
    <property type="project" value="InterPro"/>
</dbReference>
<dbReference type="Pfam" id="PF03412">
    <property type="entry name" value="Peptidase_C39"/>
    <property type="match status" value="1"/>
</dbReference>
<dbReference type="InterPro" id="IPR005074">
    <property type="entry name" value="Peptidase_C39"/>
</dbReference>
<feature type="domain" description="Peptidase C39" evidence="1">
    <location>
        <begin position="62"/>
        <end position="193"/>
    </location>
</feature>
<dbReference type="GO" id="GO:0006508">
    <property type="term" value="P:proteolysis"/>
    <property type="evidence" value="ECO:0007669"/>
    <property type="project" value="InterPro"/>
</dbReference>
<reference evidence="2 3" key="1">
    <citation type="submission" date="2017-08" db="EMBL/GenBank/DDBJ databases">
        <title>Halovibrio sewagensis sp. nov., isolated from wastewater of high salinity.</title>
        <authorList>
            <person name="Dong X."/>
            <person name="Zhang G."/>
        </authorList>
    </citation>
    <scope>NUCLEOTIDE SEQUENCE [LARGE SCALE GENOMIC DNA]</scope>
    <source>
        <strain evidence="2 3">YL5-2</strain>
    </source>
</reference>
<organism evidence="2 3">
    <name type="scientific">Halovibrio salipaludis</name>
    <dbReference type="NCBI Taxonomy" id="2032626"/>
    <lineage>
        <taxon>Bacteria</taxon>
        <taxon>Pseudomonadati</taxon>
        <taxon>Pseudomonadota</taxon>
        <taxon>Gammaproteobacteria</taxon>
        <taxon>Oceanospirillales</taxon>
        <taxon>Halomonadaceae</taxon>
        <taxon>Halovibrio</taxon>
    </lineage>
</organism>
<evidence type="ECO:0000259" key="1">
    <source>
        <dbReference type="PROSITE" id="PS50990"/>
    </source>
</evidence>
<dbReference type="GO" id="GO:0008233">
    <property type="term" value="F:peptidase activity"/>
    <property type="evidence" value="ECO:0007669"/>
    <property type="project" value="InterPro"/>
</dbReference>
<gene>
    <name evidence="2" type="ORF">CK501_06950</name>
</gene>
<dbReference type="GO" id="GO:0016020">
    <property type="term" value="C:membrane"/>
    <property type="evidence" value="ECO:0007669"/>
    <property type="project" value="InterPro"/>
</dbReference>
<dbReference type="Proteomes" id="UP000218896">
    <property type="component" value="Unassembled WGS sequence"/>
</dbReference>
<evidence type="ECO:0000313" key="2">
    <source>
        <dbReference type="EMBL" id="PAU81283.1"/>
    </source>
</evidence>
<dbReference type="AlphaFoldDB" id="A0A2A2F9Q9"/>
<comment type="caution">
    <text evidence="2">The sequence shown here is derived from an EMBL/GenBank/DDBJ whole genome shotgun (WGS) entry which is preliminary data.</text>
</comment>
<name>A0A2A2F9Q9_9GAMM</name>
<accession>A0A2A2F9Q9</accession>
<dbReference type="RefSeq" id="WP_095617007.1">
    <property type="nucleotide sequence ID" value="NZ_NSKD01000002.1"/>
</dbReference>
<dbReference type="Gene3D" id="3.90.70.10">
    <property type="entry name" value="Cysteine proteinases"/>
    <property type="match status" value="1"/>
</dbReference>
<dbReference type="OrthoDB" id="13401at2"/>
<proteinExistence type="predicted"/>
<dbReference type="EMBL" id="NSKD01000002">
    <property type="protein sequence ID" value="PAU81283.1"/>
    <property type="molecule type" value="Genomic_DNA"/>
</dbReference>